<name>A0A5M6DMF3_9BACT</name>
<sequence>MRFISTRVHGIMDYLMGVLLIASPWIFNFDAGGAETWVPVIIGIVMLLQAIMTDYEMGMIKTISMRTHLTMDLLAGLFLAASPWIFGFSDTVWAPHVILGLMEVAASLMTRTVPTYAHSRNPVSNAVNDITGNHHNRL</sequence>
<feature type="domain" description="SPW repeat-containing integral membrane" evidence="2">
    <location>
        <begin position="9"/>
        <end position="108"/>
    </location>
</feature>
<organism evidence="3 4">
    <name type="scientific">Adhaeribacter rhizoryzae</name>
    <dbReference type="NCBI Taxonomy" id="2607907"/>
    <lineage>
        <taxon>Bacteria</taxon>
        <taxon>Pseudomonadati</taxon>
        <taxon>Bacteroidota</taxon>
        <taxon>Cytophagia</taxon>
        <taxon>Cytophagales</taxon>
        <taxon>Hymenobacteraceae</taxon>
        <taxon>Adhaeribacter</taxon>
    </lineage>
</organism>
<dbReference type="Proteomes" id="UP000323426">
    <property type="component" value="Unassembled WGS sequence"/>
</dbReference>
<dbReference type="InterPro" id="IPR005530">
    <property type="entry name" value="SPW"/>
</dbReference>
<comment type="caution">
    <text evidence="3">The sequence shown here is derived from an EMBL/GenBank/DDBJ whole genome shotgun (WGS) entry which is preliminary data.</text>
</comment>
<evidence type="ECO:0000256" key="1">
    <source>
        <dbReference type="SAM" id="Phobius"/>
    </source>
</evidence>
<protein>
    <recommendedName>
        <fullName evidence="2">SPW repeat-containing integral membrane domain-containing protein</fullName>
    </recommendedName>
</protein>
<feature type="transmembrane region" description="Helical" evidence="1">
    <location>
        <begin position="37"/>
        <end position="57"/>
    </location>
</feature>
<dbReference type="Pfam" id="PF03779">
    <property type="entry name" value="SPW"/>
    <property type="match status" value="1"/>
</dbReference>
<proteinExistence type="predicted"/>
<feature type="transmembrane region" description="Helical" evidence="1">
    <location>
        <begin position="12"/>
        <end position="31"/>
    </location>
</feature>
<reference evidence="3 4" key="1">
    <citation type="submission" date="2019-09" db="EMBL/GenBank/DDBJ databases">
        <title>Genome sequence and assembly of Adhaeribacter sp.</title>
        <authorList>
            <person name="Chhetri G."/>
        </authorList>
    </citation>
    <scope>NUCLEOTIDE SEQUENCE [LARGE SCALE GENOMIC DNA]</scope>
    <source>
        <strain evidence="3 4">DK36</strain>
    </source>
</reference>
<keyword evidence="1" id="KW-0812">Transmembrane</keyword>
<accession>A0A5M6DMF3</accession>
<dbReference type="AlphaFoldDB" id="A0A5M6DMF3"/>
<evidence type="ECO:0000259" key="2">
    <source>
        <dbReference type="Pfam" id="PF03779"/>
    </source>
</evidence>
<gene>
    <name evidence="3" type="ORF">F0145_08760</name>
</gene>
<evidence type="ECO:0000313" key="4">
    <source>
        <dbReference type="Proteomes" id="UP000323426"/>
    </source>
</evidence>
<keyword evidence="4" id="KW-1185">Reference proteome</keyword>
<evidence type="ECO:0000313" key="3">
    <source>
        <dbReference type="EMBL" id="KAA5547409.1"/>
    </source>
</evidence>
<keyword evidence="1" id="KW-1133">Transmembrane helix</keyword>
<feature type="transmembrane region" description="Helical" evidence="1">
    <location>
        <begin position="69"/>
        <end position="86"/>
    </location>
</feature>
<dbReference type="EMBL" id="VWSF01000005">
    <property type="protein sequence ID" value="KAA5547409.1"/>
    <property type="molecule type" value="Genomic_DNA"/>
</dbReference>
<keyword evidence="1" id="KW-0472">Membrane</keyword>